<reference evidence="1 2" key="1">
    <citation type="submission" date="2024-01" db="EMBL/GenBank/DDBJ databases">
        <title>A telomere-to-telomere, gap-free genome of sweet tea (Lithocarpus litseifolius).</title>
        <authorList>
            <person name="Zhou J."/>
        </authorList>
    </citation>
    <scope>NUCLEOTIDE SEQUENCE [LARGE SCALE GENOMIC DNA]</scope>
    <source>
        <strain evidence="1">Zhou-2022a</strain>
        <tissue evidence="1">Leaf</tissue>
    </source>
</reference>
<protein>
    <submittedName>
        <fullName evidence="1">Uncharacterized protein</fullName>
    </submittedName>
</protein>
<organism evidence="1 2">
    <name type="scientific">Lithocarpus litseifolius</name>
    <dbReference type="NCBI Taxonomy" id="425828"/>
    <lineage>
        <taxon>Eukaryota</taxon>
        <taxon>Viridiplantae</taxon>
        <taxon>Streptophyta</taxon>
        <taxon>Embryophyta</taxon>
        <taxon>Tracheophyta</taxon>
        <taxon>Spermatophyta</taxon>
        <taxon>Magnoliopsida</taxon>
        <taxon>eudicotyledons</taxon>
        <taxon>Gunneridae</taxon>
        <taxon>Pentapetalae</taxon>
        <taxon>rosids</taxon>
        <taxon>fabids</taxon>
        <taxon>Fagales</taxon>
        <taxon>Fagaceae</taxon>
        <taxon>Lithocarpus</taxon>
    </lineage>
</organism>
<dbReference type="EMBL" id="JAZDWU010000012">
    <property type="protein sequence ID" value="KAK9984686.1"/>
    <property type="molecule type" value="Genomic_DNA"/>
</dbReference>
<keyword evidence="2" id="KW-1185">Reference proteome</keyword>
<proteinExistence type="predicted"/>
<evidence type="ECO:0000313" key="1">
    <source>
        <dbReference type="EMBL" id="KAK9984686.1"/>
    </source>
</evidence>
<comment type="caution">
    <text evidence="1">The sequence shown here is derived from an EMBL/GenBank/DDBJ whole genome shotgun (WGS) entry which is preliminary data.</text>
</comment>
<accession>A0AAW2BHF7</accession>
<dbReference type="AlphaFoldDB" id="A0AAW2BHF7"/>
<dbReference type="Proteomes" id="UP001459277">
    <property type="component" value="Unassembled WGS sequence"/>
</dbReference>
<sequence>MQQGDRNTKFFHSTASQRQRKNAIQGLLDDQRVWQNTEEGIERTILEYYTSIFTSDRPTQFTAVERVLKPKVTEEMNMVLTREFQPNEFWRALQQMHPVKSLRPDGMPPVFYQKF</sequence>
<name>A0AAW2BHF7_9ROSI</name>
<evidence type="ECO:0000313" key="2">
    <source>
        <dbReference type="Proteomes" id="UP001459277"/>
    </source>
</evidence>
<gene>
    <name evidence="1" type="ORF">SO802_034211</name>
</gene>